<dbReference type="InterPro" id="IPR045079">
    <property type="entry name" value="Oxoprolinase-like"/>
</dbReference>
<dbReference type="Pfam" id="PF02538">
    <property type="entry name" value="Hydantoinase_B"/>
    <property type="match status" value="1"/>
</dbReference>
<dbReference type="PANTHER" id="PTHR11365">
    <property type="entry name" value="5-OXOPROLINASE RELATED"/>
    <property type="match status" value="1"/>
</dbReference>
<gene>
    <name evidence="2" type="ORF">FRD01_04390</name>
</gene>
<proteinExistence type="predicted"/>
<dbReference type="GO" id="GO:0005829">
    <property type="term" value="C:cytosol"/>
    <property type="evidence" value="ECO:0007669"/>
    <property type="project" value="TreeGrafter"/>
</dbReference>
<dbReference type="PANTHER" id="PTHR11365:SF23">
    <property type="entry name" value="HYPOTHETICAL 5-OXOPROLINASE (EUROFUNG)-RELATED"/>
    <property type="match status" value="1"/>
</dbReference>
<feature type="domain" description="Hydantoinase B/oxoprolinase" evidence="1">
    <location>
        <begin position="4"/>
        <end position="507"/>
    </location>
</feature>
<dbReference type="AlphaFoldDB" id="A0A5B8XN17"/>
<evidence type="ECO:0000313" key="2">
    <source>
        <dbReference type="EMBL" id="QED26497.1"/>
    </source>
</evidence>
<dbReference type="Proteomes" id="UP000321595">
    <property type="component" value="Chromosome"/>
</dbReference>
<dbReference type="InterPro" id="IPR003692">
    <property type="entry name" value="Hydantoinase_B"/>
</dbReference>
<evidence type="ECO:0000259" key="1">
    <source>
        <dbReference type="Pfam" id="PF02538"/>
    </source>
</evidence>
<reference evidence="2 3" key="1">
    <citation type="submission" date="2019-08" db="EMBL/GenBank/DDBJ databases">
        <authorList>
            <person name="Liang Q."/>
        </authorList>
    </citation>
    <scope>NUCLEOTIDE SEQUENCE [LARGE SCALE GENOMIC DNA]</scope>
    <source>
        <strain evidence="2 3">V1718</strain>
    </source>
</reference>
<sequence>MNVIELELAKHLFAGIAEEMGAVLQRASFSPNIRERRDFSCAIFNLQGEMVAQAAHIPVHLGSAPLSVKAVLDAFELEDGQHYVLNDPYCGGTHLPDITLVTPVFWDGEARFLVANRAHHADVGGITPGSMALSQHIDDEGWRIGPTRFDSDVLDSLKAASRTPREREGDMRAQVAANLRGAARLTESFLGGRDLESLASEVLDYTESLGRTLLKRYPEGCWEAEDVLDSDGYNSLDIRLHAEVALKDGAFHVDFSASDDEVLGPMNVPFAVTYSATLYVVRCLLGADVPANDGVARLVKVCTRSGSILDATYPRPVALGNVETSQRVVDLLFRALSKPLEDLVPAASCGSMNSVVIGGIDPRTNEAFTYYETIGGGAGAGPGYPGMSGRHVHMTNTLNTPVEALEHAYPFKVVEYSCRELPKLEAGVQPGGSGVRRAYEFHSPCTVTLMTERRRNAPWSINAPDGERGRNLFVRNGEVRELGDKVTLEVEPGDKIVVLTPGGGHYGLHHE</sequence>
<keyword evidence="3" id="KW-1185">Reference proteome</keyword>
<name>A0A5B8XN17_9DELT</name>
<protein>
    <submittedName>
        <fullName evidence="2">Hydantoinase B/oxoprolinase family protein</fullName>
    </submittedName>
</protein>
<dbReference type="GO" id="GO:0017168">
    <property type="term" value="F:5-oxoprolinase (ATP-hydrolyzing) activity"/>
    <property type="evidence" value="ECO:0007669"/>
    <property type="project" value="TreeGrafter"/>
</dbReference>
<evidence type="ECO:0000313" key="3">
    <source>
        <dbReference type="Proteomes" id="UP000321595"/>
    </source>
</evidence>
<organism evidence="2 3">
    <name type="scientific">Microvenator marinus</name>
    <dbReference type="NCBI Taxonomy" id="2600177"/>
    <lineage>
        <taxon>Bacteria</taxon>
        <taxon>Deltaproteobacteria</taxon>
        <taxon>Bradymonadales</taxon>
        <taxon>Microvenatoraceae</taxon>
        <taxon>Microvenator</taxon>
    </lineage>
</organism>
<dbReference type="RefSeq" id="WP_146957982.1">
    <property type="nucleotide sequence ID" value="NZ_CP042467.1"/>
</dbReference>
<dbReference type="EMBL" id="CP042467">
    <property type="protein sequence ID" value="QED26497.1"/>
    <property type="molecule type" value="Genomic_DNA"/>
</dbReference>
<dbReference type="GO" id="GO:0006749">
    <property type="term" value="P:glutathione metabolic process"/>
    <property type="evidence" value="ECO:0007669"/>
    <property type="project" value="TreeGrafter"/>
</dbReference>
<accession>A0A5B8XN17</accession>
<dbReference type="KEGG" id="bbae:FRD01_04390"/>
<dbReference type="OrthoDB" id="9761586at2"/>